<dbReference type="Proteomes" id="UP000324298">
    <property type="component" value="Unassembled WGS sequence"/>
</dbReference>
<feature type="region of interest" description="Disordered" evidence="1">
    <location>
        <begin position="127"/>
        <end position="151"/>
    </location>
</feature>
<accession>A0A5A9XNZ1</accession>
<dbReference type="OrthoDB" id="5506355at2"/>
<evidence type="ECO:0000313" key="2">
    <source>
        <dbReference type="EMBL" id="KAA0893958.1"/>
    </source>
</evidence>
<organism evidence="2 3">
    <name type="scientific">Oryzomonas rubra</name>
    <dbReference type="NCBI Taxonomy" id="2509454"/>
    <lineage>
        <taxon>Bacteria</taxon>
        <taxon>Pseudomonadati</taxon>
        <taxon>Thermodesulfobacteriota</taxon>
        <taxon>Desulfuromonadia</taxon>
        <taxon>Geobacterales</taxon>
        <taxon>Geobacteraceae</taxon>
        <taxon>Oryzomonas</taxon>
    </lineage>
</organism>
<dbReference type="RefSeq" id="WP_149306117.1">
    <property type="nucleotide sequence ID" value="NZ_SRSD01000002.1"/>
</dbReference>
<keyword evidence="3" id="KW-1185">Reference proteome</keyword>
<comment type="caution">
    <text evidence="2">The sequence shown here is derived from an EMBL/GenBank/DDBJ whole genome shotgun (WGS) entry which is preliminary data.</text>
</comment>
<reference evidence="2 3" key="1">
    <citation type="submission" date="2019-04" db="EMBL/GenBank/DDBJ databases">
        <title>Geobacter ruber sp. nov., ferric-reducing bacteria isolated from paddy soil.</title>
        <authorList>
            <person name="Xu Z."/>
            <person name="Masuda Y."/>
            <person name="Itoh H."/>
            <person name="Senoo K."/>
        </authorList>
    </citation>
    <scope>NUCLEOTIDE SEQUENCE [LARGE SCALE GENOMIC DNA]</scope>
    <source>
        <strain evidence="2 3">Red88</strain>
    </source>
</reference>
<evidence type="ECO:0000313" key="3">
    <source>
        <dbReference type="Proteomes" id="UP000324298"/>
    </source>
</evidence>
<evidence type="ECO:0000256" key="1">
    <source>
        <dbReference type="SAM" id="MobiDB-lite"/>
    </source>
</evidence>
<proteinExistence type="predicted"/>
<protein>
    <submittedName>
        <fullName evidence="2">Uncharacterized protein</fullName>
    </submittedName>
</protein>
<dbReference type="AlphaFoldDB" id="A0A5A9XNZ1"/>
<name>A0A5A9XNZ1_9BACT</name>
<gene>
    <name evidence="2" type="ORF">ET418_03040</name>
</gene>
<sequence length="297" mass="32081">MAETIKLKISPPVAACLRSGQSAGERLQGIGNAPALEPFDRFMLIFCLMKDGDATVKAAAQAAFSSLPGETLLVVAGSPEAHPALLDAIAKVHHQREGIGEALLGNEQLSAPARSFLERIILQRAGAAPPADSAPHESEPGEAAETAPQEPDIPVDETAEEFQSKYQMAQVLGIAEKIKMALTGDKEWRSILVKDANKLVSGSVVKNPRMTEGEVVTLLKSGIQNDEIMRLICANKDWVKVYNIRKALVDNHRTPVQNALRYLSTLSDKDIAGYAKSKNVSSVISTQAKRLLLNKKR</sequence>
<dbReference type="EMBL" id="SRSD01000002">
    <property type="protein sequence ID" value="KAA0893958.1"/>
    <property type="molecule type" value="Genomic_DNA"/>
</dbReference>